<evidence type="ECO:0000256" key="1">
    <source>
        <dbReference type="SAM" id="MobiDB-lite"/>
    </source>
</evidence>
<accession>J9FUJ1</accession>
<dbReference type="EMBL" id="AMCI01004398">
    <property type="protein sequence ID" value="EJW98178.1"/>
    <property type="molecule type" value="Genomic_DNA"/>
</dbReference>
<proteinExistence type="predicted"/>
<feature type="region of interest" description="Disordered" evidence="1">
    <location>
        <begin position="19"/>
        <end position="40"/>
    </location>
</feature>
<reference evidence="2" key="1">
    <citation type="journal article" date="2012" name="PLoS ONE">
        <title>Gene sets for utilization of primary and secondary nutrition supplies in the distal gut of endangered iberian lynx.</title>
        <authorList>
            <person name="Alcaide M."/>
            <person name="Messina E."/>
            <person name="Richter M."/>
            <person name="Bargiela R."/>
            <person name="Peplies J."/>
            <person name="Huws S.A."/>
            <person name="Newbold C.J."/>
            <person name="Golyshin P.N."/>
            <person name="Simon M.A."/>
            <person name="Lopez G."/>
            <person name="Yakimov M.M."/>
            <person name="Ferrer M."/>
        </authorList>
    </citation>
    <scope>NUCLEOTIDE SEQUENCE</scope>
</reference>
<gene>
    <name evidence="2" type="ORF">EVA_13714</name>
</gene>
<organism evidence="2">
    <name type="scientific">gut metagenome</name>
    <dbReference type="NCBI Taxonomy" id="749906"/>
    <lineage>
        <taxon>unclassified sequences</taxon>
        <taxon>metagenomes</taxon>
        <taxon>organismal metagenomes</taxon>
    </lineage>
</organism>
<comment type="caution">
    <text evidence="2">The sequence shown here is derived from an EMBL/GenBank/DDBJ whole genome shotgun (WGS) entry which is preliminary data.</text>
</comment>
<feature type="compositionally biased region" description="Acidic residues" evidence="1">
    <location>
        <begin position="25"/>
        <end position="34"/>
    </location>
</feature>
<dbReference type="AlphaFoldDB" id="J9FUJ1"/>
<name>J9FUJ1_9ZZZZ</name>
<protein>
    <submittedName>
        <fullName evidence="2">Uncharacterized protein</fullName>
    </submittedName>
</protein>
<evidence type="ECO:0000313" key="2">
    <source>
        <dbReference type="EMBL" id="EJW98178.1"/>
    </source>
</evidence>
<sequence>MPVGVLKATETFFDTSISHWWNTGEGDEDWEEDAEARANE</sequence>